<dbReference type="InterPro" id="IPR003728">
    <property type="entry name" value="Ribosome_maturation_RimP"/>
</dbReference>
<dbReference type="InterPro" id="IPR035956">
    <property type="entry name" value="RimP_N_sf"/>
</dbReference>
<dbReference type="CDD" id="cd01734">
    <property type="entry name" value="YlxS_C"/>
    <property type="match status" value="1"/>
</dbReference>
<evidence type="ECO:0000256" key="1">
    <source>
        <dbReference type="ARBA" id="ARBA00022490"/>
    </source>
</evidence>
<dbReference type="Gene3D" id="3.30.300.70">
    <property type="entry name" value="RimP-like superfamily, N-terminal"/>
    <property type="match status" value="1"/>
</dbReference>
<dbReference type="GO" id="GO:0000028">
    <property type="term" value="P:ribosomal small subunit assembly"/>
    <property type="evidence" value="ECO:0007669"/>
    <property type="project" value="TreeGrafter"/>
</dbReference>
<proteinExistence type="inferred from homology"/>
<dbReference type="PANTHER" id="PTHR33867">
    <property type="entry name" value="RIBOSOME MATURATION FACTOR RIMP"/>
    <property type="match status" value="1"/>
</dbReference>
<comment type="caution">
    <text evidence="5">The sequence shown here is derived from an EMBL/GenBank/DDBJ whole genome shotgun (WGS) entry which is preliminary data.</text>
</comment>
<dbReference type="AlphaFoldDB" id="A0A927PK00"/>
<keyword evidence="1 3" id="KW-0963">Cytoplasm</keyword>
<dbReference type="InterPro" id="IPR028998">
    <property type="entry name" value="RimP_C"/>
</dbReference>
<dbReference type="HAMAP" id="MF_01077">
    <property type="entry name" value="RimP"/>
    <property type="match status" value="1"/>
</dbReference>
<keyword evidence="6" id="KW-1185">Reference proteome</keyword>
<accession>A0A927PK00</accession>
<dbReference type="Pfam" id="PF02576">
    <property type="entry name" value="RimP_N"/>
    <property type="match status" value="1"/>
</dbReference>
<evidence type="ECO:0000313" key="5">
    <source>
        <dbReference type="EMBL" id="MBD8505460.1"/>
    </source>
</evidence>
<dbReference type="InterPro" id="IPR028989">
    <property type="entry name" value="RimP_N"/>
</dbReference>
<feature type="domain" description="Ribosome maturation factor RimP N-terminal" evidence="4">
    <location>
        <begin position="12"/>
        <end position="85"/>
    </location>
</feature>
<dbReference type="GO" id="GO:0005829">
    <property type="term" value="C:cytosol"/>
    <property type="evidence" value="ECO:0007669"/>
    <property type="project" value="TreeGrafter"/>
</dbReference>
<comment type="function">
    <text evidence="3">Required for maturation of 30S ribosomal subunits.</text>
</comment>
<reference evidence="5" key="1">
    <citation type="submission" date="2020-09" db="EMBL/GenBank/DDBJ databases">
        <title>Hoyosella lacisalsi sp. nov., a halotolerant actinobacterium isolated from soil of Lake Gudzhirganskoe.</title>
        <authorList>
            <person name="Yang Q."/>
            <person name="Guo P.Y."/>
            <person name="Liu S.W."/>
            <person name="Li F.N."/>
            <person name="Sun C.H."/>
        </authorList>
    </citation>
    <scope>NUCLEOTIDE SEQUENCE</scope>
    <source>
        <strain evidence="5">G463</strain>
    </source>
</reference>
<organism evidence="5 6">
    <name type="scientific">Lolliginicoccus lacisalsi</name>
    <dbReference type="NCBI Taxonomy" id="2742202"/>
    <lineage>
        <taxon>Bacteria</taxon>
        <taxon>Bacillati</taxon>
        <taxon>Actinomycetota</taxon>
        <taxon>Actinomycetes</taxon>
        <taxon>Mycobacteriales</taxon>
        <taxon>Hoyosellaceae</taxon>
        <taxon>Lolliginicoccus</taxon>
    </lineage>
</organism>
<dbReference type="PANTHER" id="PTHR33867:SF1">
    <property type="entry name" value="RIBOSOME MATURATION FACTOR RIMP"/>
    <property type="match status" value="1"/>
</dbReference>
<dbReference type="RefSeq" id="WP_192037892.1">
    <property type="nucleotide sequence ID" value="NZ_JACYWE010000001.1"/>
</dbReference>
<sequence>MPVPSREDLARIVSPLARDHGCDLEEVRVSPAGNRSMVTVVVDADQPPVLDELAGLSREVSEAFDAADVFGELAYVLEITSPGVDRPLTLPRHWRRARGRLVKVRAAGRSIEARVGALVGDEDDPDGVMLVVSGPDGPTAHVLDLSEVSSAGVQVEFSAPDARAVALALGEAGSTSNEESHK</sequence>
<name>A0A927PK00_9ACTN</name>
<comment type="subcellular location">
    <subcellularLocation>
        <location evidence="3">Cytoplasm</location>
    </subcellularLocation>
</comment>
<evidence type="ECO:0000256" key="3">
    <source>
        <dbReference type="HAMAP-Rule" id="MF_01077"/>
    </source>
</evidence>
<evidence type="ECO:0000259" key="4">
    <source>
        <dbReference type="Pfam" id="PF02576"/>
    </source>
</evidence>
<dbReference type="GO" id="GO:0006412">
    <property type="term" value="P:translation"/>
    <property type="evidence" value="ECO:0007669"/>
    <property type="project" value="TreeGrafter"/>
</dbReference>
<dbReference type="SUPFAM" id="SSF75420">
    <property type="entry name" value="YhbC-like, N-terminal domain"/>
    <property type="match status" value="1"/>
</dbReference>
<gene>
    <name evidence="3 5" type="primary">rimP</name>
    <name evidence="5" type="ORF">HT102_03015</name>
</gene>
<keyword evidence="2 3" id="KW-0690">Ribosome biogenesis</keyword>
<comment type="similarity">
    <text evidence="3">Belongs to the RimP family.</text>
</comment>
<dbReference type="NCBIfam" id="NF000930">
    <property type="entry name" value="PRK00092.2-2"/>
    <property type="match status" value="1"/>
</dbReference>
<protein>
    <recommendedName>
        <fullName evidence="3">Ribosome maturation factor RimP</fullName>
    </recommendedName>
</protein>
<evidence type="ECO:0000256" key="2">
    <source>
        <dbReference type="ARBA" id="ARBA00022517"/>
    </source>
</evidence>
<dbReference type="EMBL" id="JACYWE010000001">
    <property type="protein sequence ID" value="MBD8505460.1"/>
    <property type="molecule type" value="Genomic_DNA"/>
</dbReference>
<dbReference type="Proteomes" id="UP000642993">
    <property type="component" value="Unassembled WGS sequence"/>
</dbReference>
<evidence type="ECO:0000313" key="6">
    <source>
        <dbReference type="Proteomes" id="UP000642993"/>
    </source>
</evidence>